<gene>
    <name evidence="2" type="ORF">Mgra_00006725</name>
</gene>
<proteinExistence type="predicted"/>
<evidence type="ECO:0000256" key="1">
    <source>
        <dbReference type="SAM" id="MobiDB-lite"/>
    </source>
</evidence>
<evidence type="ECO:0000313" key="3">
    <source>
        <dbReference type="Proteomes" id="UP000605970"/>
    </source>
</evidence>
<reference evidence="2" key="1">
    <citation type="journal article" date="2020" name="Ecol. Evol.">
        <title>Genome structure and content of the rice root-knot nematode (Meloidogyne graminicola).</title>
        <authorList>
            <person name="Phan N.T."/>
            <person name="Danchin E.G.J."/>
            <person name="Klopp C."/>
            <person name="Perfus-Barbeoch L."/>
            <person name="Kozlowski D.K."/>
            <person name="Koutsovoulos G.D."/>
            <person name="Lopez-Roques C."/>
            <person name="Bouchez O."/>
            <person name="Zahm M."/>
            <person name="Besnard G."/>
            <person name="Bellafiore S."/>
        </authorList>
    </citation>
    <scope>NUCLEOTIDE SEQUENCE</scope>
    <source>
        <strain evidence="2">VN-18</strain>
    </source>
</reference>
<organism evidence="2 3">
    <name type="scientific">Meloidogyne graminicola</name>
    <dbReference type="NCBI Taxonomy" id="189291"/>
    <lineage>
        <taxon>Eukaryota</taxon>
        <taxon>Metazoa</taxon>
        <taxon>Ecdysozoa</taxon>
        <taxon>Nematoda</taxon>
        <taxon>Chromadorea</taxon>
        <taxon>Rhabditida</taxon>
        <taxon>Tylenchina</taxon>
        <taxon>Tylenchomorpha</taxon>
        <taxon>Tylenchoidea</taxon>
        <taxon>Meloidogynidae</taxon>
        <taxon>Meloidogyninae</taxon>
        <taxon>Meloidogyne</taxon>
    </lineage>
</organism>
<sequence>MPIVKQNVGNIKAKEKETVSQIKKRGVKGSKIVLSTTASSPTTDSALLTIEPDEADFKLEEKKEAND</sequence>
<comment type="caution">
    <text evidence="2">The sequence shown here is derived from an EMBL/GenBank/DDBJ whole genome shotgun (WGS) entry which is preliminary data.</text>
</comment>
<feature type="compositionally biased region" description="Basic and acidic residues" evidence="1">
    <location>
        <begin position="55"/>
        <end position="67"/>
    </location>
</feature>
<feature type="region of interest" description="Disordered" evidence="1">
    <location>
        <begin position="41"/>
        <end position="67"/>
    </location>
</feature>
<name>A0A8S9ZL01_9BILA</name>
<protein>
    <submittedName>
        <fullName evidence="2">Uncharacterized protein</fullName>
    </submittedName>
</protein>
<dbReference type="EMBL" id="JABEBT010000068">
    <property type="protein sequence ID" value="KAF7633866.1"/>
    <property type="molecule type" value="Genomic_DNA"/>
</dbReference>
<evidence type="ECO:0000313" key="2">
    <source>
        <dbReference type="EMBL" id="KAF7633866.1"/>
    </source>
</evidence>
<dbReference type="AlphaFoldDB" id="A0A8S9ZL01"/>
<keyword evidence="3" id="KW-1185">Reference proteome</keyword>
<dbReference type="Proteomes" id="UP000605970">
    <property type="component" value="Unassembled WGS sequence"/>
</dbReference>
<accession>A0A8S9ZL01</accession>